<sequence length="184" mass="19600">MVLERPASGWRPVAAAIVWGLSMMMADKTPAADNLSFVGNLVAQACSIRPGDEAIELLFDDQSSHYLYLNTRTQSVPFYIHLVGCDTSIANSVTTLFSGVENTELPGLLALATGSRARGIAIGLESAAGQLLPLNVASDPFLLVDGDNVLSFQAYVRGEPKAIANHTIRAGRYSAVSTFVLVYP</sequence>
<dbReference type="InterPro" id="IPR036937">
    <property type="entry name" value="Adhesion_dom_fimbrial_sf"/>
</dbReference>
<dbReference type="EMBL" id="OBKZ01000006">
    <property type="protein sequence ID" value="SOB49564.1"/>
    <property type="molecule type" value="Genomic_DNA"/>
</dbReference>
<gene>
    <name evidence="2" type="primary">mrfH</name>
    <name evidence="2" type="ORF">PLUA15_140085</name>
</gene>
<dbReference type="InterPro" id="IPR008966">
    <property type="entry name" value="Adhesion_dom_sf"/>
</dbReference>
<dbReference type="Pfam" id="PF00419">
    <property type="entry name" value="Fimbrial"/>
    <property type="match status" value="1"/>
</dbReference>
<comment type="caution">
    <text evidence="2">The sequence shown here is derived from an EMBL/GenBank/DDBJ whole genome shotgun (WGS) entry which is preliminary data.</text>
</comment>
<dbReference type="GO" id="GO:0009289">
    <property type="term" value="C:pilus"/>
    <property type="evidence" value="ECO:0007669"/>
    <property type="project" value="InterPro"/>
</dbReference>
<dbReference type="AlphaFoldDB" id="A0AAX2H2Y4"/>
<dbReference type="Gene3D" id="2.60.40.1090">
    <property type="entry name" value="Fimbrial-type adhesion domain"/>
    <property type="match status" value="1"/>
</dbReference>
<reference evidence="2 3" key="1">
    <citation type="submission" date="2017-08" db="EMBL/GenBank/DDBJ databases">
        <authorList>
            <person name="Chaillou S."/>
        </authorList>
    </citation>
    <scope>NUCLEOTIDE SEQUENCE [LARGE SCALE GENOMIC DNA]</scope>
    <source>
        <strain evidence="2 3">MFPA15A1205</strain>
    </source>
</reference>
<dbReference type="PANTHER" id="PTHR33420">
    <property type="entry name" value="FIMBRIAL SUBUNIT ELFA-RELATED"/>
    <property type="match status" value="1"/>
</dbReference>
<feature type="domain" description="Fimbrial-type adhesion" evidence="1">
    <location>
        <begin position="36"/>
        <end position="183"/>
    </location>
</feature>
<dbReference type="RefSeq" id="WP_047275314.1">
    <property type="nucleotide sequence ID" value="NZ_LCYZ01000003.1"/>
</dbReference>
<evidence type="ECO:0000313" key="3">
    <source>
        <dbReference type="Proteomes" id="UP000219564"/>
    </source>
</evidence>
<dbReference type="PANTHER" id="PTHR33420:SF9">
    <property type="entry name" value="MINOR FIMBRIAL SUBUNIT"/>
    <property type="match status" value="1"/>
</dbReference>
<dbReference type="GO" id="GO:0043709">
    <property type="term" value="P:cell adhesion involved in single-species biofilm formation"/>
    <property type="evidence" value="ECO:0007669"/>
    <property type="project" value="TreeGrafter"/>
</dbReference>
<dbReference type="Proteomes" id="UP000219564">
    <property type="component" value="Unassembled WGS sequence"/>
</dbReference>
<organism evidence="2 3">
    <name type="scientific">Pseudomonas lundensis</name>
    <dbReference type="NCBI Taxonomy" id="86185"/>
    <lineage>
        <taxon>Bacteria</taxon>
        <taxon>Pseudomonadati</taxon>
        <taxon>Pseudomonadota</taxon>
        <taxon>Gammaproteobacteria</taxon>
        <taxon>Pseudomonadales</taxon>
        <taxon>Pseudomonadaceae</taxon>
        <taxon>Pseudomonas</taxon>
    </lineage>
</organism>
<dbReference type="InterPro" id="IPR000259">
    <property type="entry name" value="Adhesion_dom_fimbrial"/>
</dbReference>
<name>A0AAX2H2Y4_9PSED</name>
<evidence type="ECO:0000313" key="2">
    <source>
        <dbReference type="EMBL" id="SOB49564.1"/>
    </source>
</evidence>
<dbReference type="InterPro" id="IPR050263">
    <property type="entry name" value="Bact_Fimbrial_Adh_Pro"/>
</dbReference>
<protein>
    <submittedName>
        <fullName evidence="2">Fimbrial protein MrfH</fullName>
    </submittedName>
</protein>
<evidence type="ECO:0000259" key="1">
    <source>
        <dbReference type="Pfam" id="PF00419"/>
    </source>
</evidence>
<accession>A0AAX2H2Y4</accession>
<dbReference type="SUPFAM" id="SSF49401">
    <property type="entry name" value="Bacterial adhesins"/>
    <property type="match status" value="1"/>
</dbReference>
<proteinExistence type="predicted"/>